<evidence type="ECO:0008006" key="3">
    <source>
        <dbReference type="Google" id="ProtNLM"/>
    </source>
</evidence>
<keyword evidence="1" id="KW-0812">Transmembrane</keyword>
<feature type="transmembrane region" description="Helical" evidence="1">
    <location>
        <begin position="145"/>
        <end position="168"/>
    </location>
</feature>
<comment type="caution">
    <text evidence="2">The sequence shown here is derived from an EMBL/GenBank/DDBJ whole genome shotgun (WGS) entry which is preliminary data.</text>
</comment>
<name>A0A8H2JEH6_MYCMU</name>
<sequence>MTTNVAAHLAVAEGRGRTVVEDRVRQRLVERAVLSVPGVVARRTMAFGHNFPAITIGGQPDSSRIEVEIAAAWPVDSVDVIEAVRGAVGDELAAALDEHPDRVGVRISHLVAERTAAQVAQAYAAEAAVASSATPRRLGRYAPRAIAAATVTGVLISLVLIAFGAVAIRDGLTARPQWIGAVLHWLTGAHWQWWYWPTAVLAAVVGAVLLVVAVKPRRRTHIPVGDGVWVPREIAADWRLRESRSTAITMDGELE</sequence>
<keyword evidence="1" id="KW-1133">Transmembrane helix</keyword>
<keyword evidence="1" id="KW-0472">Membrane</keyword>
<evidence type="ECO:0000256" key="1">
    <source>
        <dbReference type="SAM" id="Phobius"/>
    </source>
</evidence>
<protein>
    <recommendedName>
        <fullName evidence="3">Asp23/Gls24 family envelope stress response protein</fullName>
    </recommendedName>
</protein>
<organism evidence="2">
    <name type="scientific">Mycolicibacterium mucogenicum DSM 44124</name>
    <dbReference type="NCBI Taxonomy" id="1226753"/>
    <lineage>
        <taxon>Bacteria</taxon>
        <taxon>Bacillati</taxon>
        <taxon>Actinomycetota</taxon>
        <taxon>Actinomycetes</taxon>
        <taxon>Mycobacteriales</taxon>
        <taxon>Mycobacteriaceae</taxon>
        <taxon>Mycolicibacterium</taxon>
    </lineage>
</organism>
<dbReference type="RefSeq" id="WP_053855739.1">
    <property type="nucleotide sequence ID" value="NZ_ANBS01000003.1"/>
</dbReference>
<feature type="transmembrane region" description="Helical" evidence="1">
    <location>
        <begin position="193"/>
        <end position="214"/>
    </location>
</feature>
<evidence type="ECO:0000313" key="2">
    <source>
        <dbReference type="EMBL" id="TLH54524.1"/>
    </source>
</evidence>
<gene>
    <name evidence="2" type="ORF">C1S78_21045</name>
</gene>
<dbReference type="AlphaFoldDB" id="A0A8H2JEH6"/>
<dbReference type="EMBL" id="POTL01000001">
    <property type="protein sequence ID" value="TLH54524.1"/>
    <property type="molecule type" value="Genomic_DNA"/>
</dbReference>
<accession>A0A8H2JEH6</accession>
<reference evidence="2" key="1">
    <citation type="submission" date="2018-01" db="EMBL/GenBank/DDBJ databases">
        <title>Comparative genomics of Mycobacterium mucogenicum and Mycobacterium neoaurum clade members emphasizing tRNA and non-coding RNA.</title>
        <authorList>
            <person name="Behra P.R.K."/>
            <person name="Pettersson B.M.F."/>
            <person name="Das S."/>
            <person name="Dasgupta S."/>
            <person name="Kirsebom L.A."/>
        </authorList>
    </citation>
    <scope>NUCLEOTIDE SEQUENCE</scope>
    <source>
        <strain evidence="2">DSM 44124</strain>
    </source>
</reference>
<proteinExistence type="predicted"/>